<evidence type="ECO:0000256" key="1">
    <source>
        <dbReference type="SAM" id="MobiDB-lite"/>
    </source>
</evidence>
<accession>A0A498JXE1</accession>
<comment type="caution">
    <text evidence="2">The sequence shown here is derived from an EMBL/GenBank/DDBJ whole genome shotgun (WGS) entry which is preliminary data.</text>
</comment>
<feature type="region of interest" description="Disordered" evidence="1">
    <location>
        <begin position="116"/>
        <end position="152"/>
    </location>
</feature>
<organism evidence="2 3">
    <name type="scientific">Malus domestica</name>
    <name type="common">Apple</name>
    <name type="synonym">Pyrus malus</name>
    <dbReference type="NCBI Taxonomy" id="3750"/>
    <lineage>
        <taxon>Eukaryota</taxon>
        <taxon>Viridiplantae</taxon>
        <taxon>Streptophyta</taxon>
        <taxon>Embryophyta</taxon>
        <taxon>Tracheophyta</taxon>
        <taxon>Spermatophyta</taxon>
        <taxon>Magnoliopsida</taxon>
        <taxon>eudicotyledons</taxon>
        <taxon>Gunneridae</taxon>
        <taxon>Pentapetalae</taxon>
        <taxon>rosids</taxon>
        <taxon>fabids</taxon>
        <taxon>Rosales</taxon>
        <taxon>Rosaceae</taxon>
        <taxon>Amygdaloideae</taxon>
        <taxon>Maleae</taxon>
        <taxon>Malus</taxon>
    </lineage>
</organism>
<evidence type="ECO:0000313" key="2">
    <source>
        <dbReference type="EMBL" id="RXH99786.1"/>
    </source>
</evidence>
<dbReference type="AlphaFoldDB" id="A0A498JXE1"/>
<gene>
    <name evidence="2" type="ORF">DVH24_021588</name>
</gene>
<feature type="compositionally biased region" description="Pro residues" evidence="1">
    <location>
        <begin position="140"/>
        <end position="152"/>
    </location>
</feature>
<keyword evidence="3" id="KW-1185">Reference proteome</keyword>
<protein>
    <submittedName>
        <fullName evidence="2">Uncharacterized protein</fullName>
    </submittedName>
</protein>
<dbReference type="Proteomes" id="UP000290289">
    <property type="component" value="Chromosome 5"/>
</dbReference>
<dbReference type="EMBL" id="RDQH01000331">
    <property type="protein sequence ID" value="RXH99786.1"/>
    <property type="molecule type" value="Genomic_DNA"/>
</dbReference>
<name>A0A498JXE1_MALDO</name>
<proteinExistence type="predicted"/>
<evidence type="ECO:0000313" key="3">
    <source>
        <dbReference type="Proteomes" id="UP000290289"/>
    </source>
</evidence>
<sequence>MGVSRIPPFGPAMSEAYASSASSVTNPLLSTKRTHRQSGSSKEADTIFFALGPDHVLTILSLGTHMRTSQWITHHGITLTRTRLTSEFPWNPKPVSSQKALIHSPGRYGMLQSTPLRGPTSSSAHFRPGIGSDTKLLHPSPGPHHIPGSTPP</sequence>
<reference evidence="2 3" key="1">
    <citation type="submission" date="2018-10" db="EMBL/GenBank/DDBJ databases">
        <title>A high-quality apple genome assembly.</title>
        <authorList>
            <person name="Hu J."/>
        </authorList>
    </citation>
    <scope>NUCLEOTIDE SEQUENCE [LARGE SCALE GENOMIC DNA]</scope>
    <source>
        <strain evidence="3">cv. HFTH1</strain>
        <tissue evidence="2">Young leaf</tissue>
    </source>
</reference>